<proteinExistence type="predicted"/>
<gene>
    <name evidence="2" type="ORF">HT585_08960</name>
</gene>
<organism evidence="2 3">
    <name type="scientific">Ensifer oleiphilus</name>
    <dbReference type="NCBI Taxonomy" id="2742698"/>
    <lineage>
        <taxon>Bacteria</taxon>
        <taxon>Pseudomonadati</taxon>
        <taxon>Pseudomonadota</taxon>
        <taxon>Alphaproteobacteria</taxon>
        <taxon>Hyphomicrobiales</taxon>
        <taxon>Rhizobiaceae</taxon>
        <taxon>Sinorhizobium/Ensifer group</taxon>
        <taxon>Ensifer</taxon>
    </lineage>
</organism>
<evidence type="ECO:0000313" key="3">
    <source>
        <dbReference type="Proteomes" id="UP000520198"/>
    </source>
</evidence>
<dbReference type="EMBL" id="JABWDU010000002">
    <property type="protein sequence ID" value="NVD38983.1"/>
    <property type="molecule type" value="Genomic_DNA"/>
</dbReference>
<feature type="compositionally biased region" description="Basic and acidic residues" evidence="1">
    <location>
        <begin position="1"/>
        <end position="14"/>
    </location>
</feature>
<accession>A0A7Y6Q4M7</accession>
<name>A0A7Y6Q4M7_9HYPH</name>
<dbReference type="RefSeq" id="WP_176352582.1">
    <property type="nucleotide sequence ID" value="NZ_JABWDU010000002.1"/>
</dbReference>
<sequence length="217" mass="23847">MSDSKNKDKARRADVPTGLAGRRLAGGRHVLDADKVPSTPPETWRNLKVDVREDFMIRFTRKSGTPLDLEASQVLRIRKTDPRLDDDLGNTLINAGQTFFVQEDSTAVAAAVKAELPSLYRFTHRLGAPVWINVHAAKGPMPLAPNHHVPGLSSSLDIGGKRQYVRESPEEVRSAIAAAGGDVQPIPEEGLWVQGRETLREILGSLEAWDEELSTLE</sequence>
<feature type="region of interest" description="Disordered" evidence="1">
    <location>
        <begin position="1"/>
        <end position="39"/>
    </location>
</feature>
<protein>
    <submittedName>
        <fullName evidence="2">Uncharacterized protein</fullName>
    </submittedName>
</protein>
<dbReference type="AlphaFoldDB" id="A0A7Y6Q4M7"/>
<reference evidence="2 3" key="1">
    <citation type="submission" date="2020-06" db="EMBL/GenBank/DDBJ databases">
        <authorList>
            <person name="Grouzdev D.S."/>
        </authorList>
    </citation>
    <scope>NUCLEOTIDE SEQUENCE [LARGE SCALE GENOMIC DNA]</scope>
    <source>
        <strain evidence="2 3">HO-A22</strain>
    </source>
</reference>
<dbReference type="Proteomes" id="UP000520198">
    <property type="component" value="Unassembled WGS sequence"/>
</dbReference>
<evidence type="ECO:0000313" key="2">
    <source>
        <dbReference type="EMBL" id="NVD38983.1"/>
    </source>
</evidence>
<keyword evidence="3" id="KW-1185">Reference proteome</keyword>
<comment type="caution">
    <text evidence="2">The sequence shown here is derived from an EMBL/GenBank/DDBJ whole genome shotgun (WGS) entry which is preliminary data.</text>
</comment>
<evidence type="ECO:0000256" key="1">
    <source>
        <dbReference type="SAM" id="MobiDB-lite"/>
    </source>
</evidence>